<name>A0A9P5T9T4_9AGAM</name>
<feature type="compositionally biased region" description="Low complexity" evidence="1">
    <location>
        <begin position="58"/>
        <end position="76"/>
    </location>
</feature>
<evidence type="ECO:0000256" key="1">
    <source>
        <dbReference type="SAM" id="MobiDB-lite"/>
    </source>
</evidence>
<accession>A0A9P5T9T4</accession>
<dbReference type="EMBL" id="WHVB01000007">
    <property type="protein sequence ID" value="KAF8480968.1"/>
    <property type="molecule type" value="Genomic_DNA"/>
</dbReference>
<proteinExistence type="predicted"/>
<sequence length="387" mass="40477">MSSFSASPTITTSPPSSPNDLRHIISTGALTPQKDSARERERKLSAHPSQHLGLRVGSRSPTSIPSSPTSVHSSSSAIFERDIEPITPSPPHPSHPHRTPRGKATEQLDHAVPTVLDSAATILSSPTDDQVIAVVAPATSELASLSDLNSRLSSRSPSPTRGRANVPFMNLPSPSPSLTLPLPVNPVHTTSPKFNVQTPPAGPNGDAAGAPSPTPTTSYFSRSVSQEANTDVQPTPTTVASPDLIASISQRSSPLVLPVSPLALSHPPSPHAATKRLSFISYTDLLTSAPSSTLPLSTLTTSATVSDPPPHLLSVLGIPQHGSGGSVSASPRTSFYGDRDVREGRECLFIDDTGGEWEREGLGQGLEERLESLMTIGDFESVGVSKA</sequence>
<organism evidence="2 3">
    <name type="scientific">Russula ochroleuca</name>
    <dbReference type="NCBI Taxonomy" id="152965"/>
    <lineage>
        <taxon>Eukaryota</taxon>
        <taxon>Fungi</taxon>
        <taxon>Dikarya</taxon>
        <taxon>Basidiomycota</taxon>
        <taxon>Agaricomycotina</taxon>
        <taxon>Agaricomycetes</taxon>
        <taxon>Russulales</taxon>
        <taxon>Russulaceae</taxon>
        <taxon>Russula</taxon>
    </lineage>
</organism>
<dbReference type="AlphaFoldDB" id="A0A9P5T9T4"/>
<feature type="compositionally biased region" description="Low complexity" evidence="1">
    <location>
        <begin position="1"/>
        <end position="14"/>
    </location>
</feature>
<dbReference type="Proteomes" id="UP000759537">
    <property type="component" value="Unassembled WGS sequence"/>
</dbReference>
<evidence type="ECO:0000313" key="2">
    <source>
        <dbReference type="EMBL" id="KAF8480968.1"/>
    </source>
</evidence>
<dbReference type="OrthoDB" id="2563900at2759"/>
<feature type="region of interest" description="Disordered" evidence="1">
    <location>
        <begin position="1"/>
        <end position="106"/>
    </location>
</feature>
<feature type="region of interest" description="Disordered" evidence="1">
    <location>
        <begin position="144"/>
        <end position="165"/>
    </location>
</feature>
<feature type="compositionally biased region" description="Low complexity" evidence="1">
    <location>
        <begin position="144"/>
        <end position="163"/>
    </location>
</feature>
<feature type="compositionally biased region" description="Polar residues" evidence="1">
    <location>
        <begin position="215"/>
        <end position="237"/>
    </location>
</feature>
<evidence type="ECO:0000313" key="3">
    <source>
        <dbReference type="Proteomes" id="UP000759537"/>
    </source>
</evidence>
<feature type="compositionally biased region" description="Polar residues" evidence="1">
    <location>
        <begin position="188"/>
        <end position="198"/>
    </location>
</feature>
<gene>
    <name evidence="2" type="ORF">DFH94DRAFT_737118</name>
</gene>
<protein>
    <submittedName>
        <fullName evidence="2">Uncharacterized protein</fullName>
    </submittedName>
</protein>
<comment type="caution">
    <text evidence="2">The sequence shown here is derived from an EMBL/GenBank/DDBJ whole genome shotgun (WGS) entry which is preliminary data.</text>
</comment>
<reference evidence="2" key="2">
    <citation type="journal article" date="2020" name="Nat. Commun.">
        <title>Large-scale genome sequencing of mycorrhizal fungi provides insights into the early evolution of symbiotic traits.</title>
        <authorList>
            <person name="Miyauchi S."/>
            <person name="Kiss E."/>
            <person name="Kuo A."/>
            <person name="Drula E."/>
            <person name="Kohler A."/>
            <person name="Sanchez-Garcia M."/>
            <person name="Morin E."/>
            <person name="Andreopoulos B."/>
            <person name="Barry K.W."/>
            <person name="Bonito G."/>
            <person name="Buee M."/>
            <person name="Carver A."/>
            <person name="Chen C."/>
            <person name="Cichocki N."/>
            <person name="Clum A."/>
            <person name="Culley D."/>
            <person name="Crous P.W."/>
            <person name="Fauchery L."/>
            <person name="Girlanda M."/>
            <person name="Hayes R.D."/>
            <person name="Keri Z."/>
            <person name="LaButti K."/>
            <person name="Lipzen A."/>
            <person name="Lombard V."/>
            <person name="Magnuson J."/>
            <person name="Maillard F."/>
            <person name="Murat C."/>
            <person name="Nolan M."/>
            <person name="Ohm R.A."/>
            <person name="Pangilinan J."/>
            <person name="Pereira M.F."/>
            <person name="Perotto S."/>
            <person name="Peter M."/>
            <person name="Pfister S."/>
            <person name="Riley R."/>
            <person name="Sitrit Y."/>
            <person name="Stielow J.B."/>
            <person name="Szollosi G."/>
            <person name="Zifcakova L."/>
            <person name="Stursova M."/>
            <person name="Spatafora J.W."/>
            <person name="Tedersoo L."/>
            <person name="Vaario L.M."/>
            <person name="Yamada A."/>
            <person name="Yan M."/>
            <person name="Wang P."/>
            <person name="Xu J."/>
            <person name="Bruns T."/>
            <person name="Baldrian P."/>
            <person name="Vilgalys R."/>
            <person name="Dunand C."/>
            <person name="Henrissat B."/>
            <person name="Grigoriev I.V."/>
            <person name="Hibbett D."/>
            <person name="Nagy L.G."/>
            <person name="Martin F.M."/>
        </authorList>
    </citation>
    <scope>NUCLEOTIDE SEQUENCE</scope>
    <source>
        <strain evidence="2">Prilba</strain>
    </source>
</reference>
<keyword evidence="3" id="KW-1185">Reference proteome</keyword>
<feature type="compositionally biased region" description="Basic and acidic residues" evidence="1">
    <location>
        <begin position="35"/>
        <end position="44"/>
    </location>
</feature>
<feature type="region of interest" description="Disordered" evidence="1">
    <location>
        <begin position="188"/>
        <end position="237"/>
    </location>
</feature>
<reference evidence="2" key="1">
    <citation type="submission" date="2019-10" db="EMBL/GenBank/DDBJ databases">
        <authorList>
            <consortium name="DOE Joint Genome Institute"/>
            <person name="Kuo A."/>
            <person name="Miyauchi S."/>
            <person name="Kiss E."/>
            <person name="Drula E."/>
            <person name="Kohler A."/>
            <person name="Sanchez-Garcia M."/>
            <person name="Andreopoulos B."/>
            <person name="Barry K.W."/>
            <person name="Bonito G."/>
            <person name="Buee M."/>
            <person name="Carver A."/>
            <person name="Chen C."/>
            <person name="Cichocki N."/>
            <person name="Clum A."/>
            <person name="Culley D."/>
            <person name="Crous P.W."/>
            <person name="Fauchery L."/>
            <person name="Girlanda M."/>
            <person name="Hayes R."/>
            <person name="Keri Z."/>
            <person name="LaButti K."/>
            <person name="Lipzen A."/>
            <person name="Lombard V."/>
            <person name="Magnuson J."/>
            <person name="Maillard F."/>
            <person name="Morin E."/>
            <person name="Murat C."/>
            <person name="Nolan M."/>
            <person name="Ohm R."/>
            <person name="Pangilinan J."/>
            <person name="Pereira M."/>
            <person name="Perotto S."/>
            <person name="Peter M."/>
            <person name="Riley R."/>
            <person name="Sitrit Y."/>
            <person name="Stielow B."/>
            <person name="Szollosi G."/>
            <person name="Zifcakova L."/>
            <person name="Stursova M."/>
            <person name="Spatafora J.W."/>
            <person name="Tedersoo L."/>
            <person name="Vaario L.-M."/>
            <person name="Yamada A."/>
            <person name="Yan M."/>
            <person name="Wang P."/>
            <person name="Xu J."/>
            <person name="Bruns T."/>
            <person name="Baldrian P."/>
            <person name="Vilgalys R."/>
            <person name="Henrissat B."/>
            <person name="Grigoriev I.V."/>
            <person name="Hibbett D."/>
            <person name="Nagy L.G."/>
            <person name="Martin F.M."/>
        </authorList>
    </citation>
    <scope>NUCLEOTIDE SEQUENCE</scope>
    <source>
        <strain evidence="2">Prilba</strain>
    </source>
</reference>